<reference evidence="2" key="2">
    <citation type="submission" date="2015-01" db="EMBL/GenBank/DDBJ databases">
        <title>Evolutionary Origins and Diversification of the Mycorrhizal Mutualists.</title>
        <authorList>
            <consortium name="DOE Joint Genome Institute"/>
            <consortium name="Mycorrhizal Genomics Consortium"/>
            <person name="Kohler A."/>
            <person name="Kuo A."/>
            <person name="Nagy L.G."/>
            <person name="Floudas D."/>
            <person name="Copeland A."/>
            <person name="Barry K.W."/>
            <person name="Cichocki N."/>
            <person name="Veneault-Fourrey C."/>
            <person name="LaButti K."/>
            <person name="Lindquist E.A."/>
            <person name="Lipzen A."/>
            <person name="Lundell T."/>
            <person name="Morin E."/>
            <person name="Murat C."/>
            <person name="Riley R."/>
            <person name="Ohm R."/>
            <person name="Sun H."/>
            <person name="Tunlid A."/>
            <person name="Henrissat B."/>
            <person name="Grigoriev I.V."/>
            <person name="Hibbett D.S."/>
            <person name="Martin F."/>
        </authorList>
    </citation>
    <scope>NUCLEOTIDE SEQUENCE [LARGE SCALE GENOMIC DNA]</scope>
    <source>
        <strain evidence="2">UH-Slu-Lm8-n1</strain>
    </source>
</reference>
<proteinExistence type="predicted"/>
<accession>A0A0C9ZT89</accession>
<gene>
    <name evidence="1" type="ORF">CY34DRAFT_806440</name>
</gene>
<reference evidence="1 2" key="1">
    <citation type="submission" date="2014-04" db="EMBL/GenBank/DDBJ databases">
        <authorList>
            <consortium name="DOE Joint Genome Institute"/>
            <person name="Kuo A."/>
            <person name="Ruytinx J."/>
            <person name="Rineau F."/>
            <person name="Colpaert J."/>
            <person name="Kohler A."/>
            <person name="Nagy L.G."/>
            <person name="Floudas D."/>
            <person name="Copeland A."/>
            <person name="Barry K.W."/>
            <person name="Cichocki N."/>
            <person name="Veneault-Fourrey C."/>
            <person name="LaButti K."/>
            <person name="Lindquist E.A."/>
            <person name="Lipzen A."/>
            <person name="Lundell T."/>
            <person name="Morin E."/>
            <person name="Murat C."/>
            <person name="Sun H."/>
            <person name="Tunlid A."/>
            <person name="Henrissat B."/>
            <person name="Grigoriev I.V."/>
            <person name="Hibbett D.S."/>
            <person name="Martin F."/>
            <person name="Nordberg H.P."/>
            <person name="Cantor M.N."/>
            <person name="Hua S.X."/>
        </authorList>
    </citation>
    <scope>NUCLEOTIDE SEQUENCE [LARGE SCALE GENOMIC DNA]</scope>
    <source>
        <strain evidence="1 2">UH-Slu-Lm8-n1</strain>
    </source>
</reference>
<keyword evidence="2" id="KW-1185">Reference proteome</keyword>
<dbReference type="InParanoid" id="A0A0C9ZT89"/>
<organism evidence="1 2">
    <name type="scientific">Suillus luteus UH-Slu-Lm8-n1</name>
    <dbReference type="NCBI Taxonomy" id="930992"/>
    <lineage>
        <taxon>Eukaryota</taxon>
        <taxon>Fungi</taxon>
        <taxon>Dikarya</taxon>
        <taxon>Basidiomycota</taxon>
        <taxon>Agaricomycotina</taxon>
        <taxon>Agaricomycetes</taxon>
        <taxon>Agaricomycetidae</taxon>
        <taxon>Boletales</taxon>
        <taxon>Suillineae</taxon>
        <taxon>Suillaceae</taxon>
        <taxon>Suillus</taxon>
    </lineage>
</organism>
<protein>
    <submittedName>
        <fullName evidence="1">Uncharacterized protein</fullName>
    </submittedName>
</protein>
<evidence type="ECO:0000313" key="1">
    <source>
        <dbReference type="EMBL" id="KIK41095.1"/>
    </source>
</evidence>
<dbReference type="AlphaFoldDB" id="A0A0C9ZT89"/>
<dbReference type="HOGENOM" id="CLU_3033927_0_0_1"/>
<evidence type="ECO:0000313" key="2">
    <source>
        <dbReference type="Proteomes" id="UP000054485"/>
    </source>
</evidence>
<name>A0A0C9ZT89_9AGAM</name>
<dbReference type="Proteomes" id="UP000054485">
    <property type="component" value="Unassembled WGS sequence"/>
</dbReference>
<dbReference type="EMBL" id="KN835279">
    <property type="protein sequence ID" value="KIK41095.1"/>
    <property type="molecule type" value="Genomic_DNA"/>
</dbReference>
<sequence length="55" mass="6314">MQQSSALAILVRQGRKDCRFEPGVDYLLVSRSTPVYNLDGLHPERNDSLRYFSTL</sequence>